<dbReference type="PANTHER" id="PTHR35535">
    <property type="entry name" value="HEAT SHOCK PROTEIN HSLJ"/>
    <property type="match status" value="1"/>
</dbReference>
<dbReference type="Proteomes" id="UP000642125">
    <property type="component" value="Unassembled WGS sequence"/>
</dbReference>
<evidence type="ECO:0000313" key="3">
    <source>
        <dbReference type="Proteomes" id="UP000642125"/>
    </source>
</evidence>
<organism evidence="2 3">
    <name type="scientific">Cellulomonas pakistanensis</name>
    <dbReference type="NCBI Taxonomy" id="992287"/>
    <lineage>
        <taxon>Bacteria</taxon>
        <taxon>Bacillati</taxon>
        <taxon>Actinomycetota</taxon>
        <taxon>Actinomycetes</taxon>
        <taxon>Micrococcales</taxon>
        <taxon>Cellulomonadaceae</taxon>
        <taxon>Cellulomonas</taxon>
    </lineage>
</organism>
<dbReference type="InterPro" id="IPR038670">
    <property type="entry name" value="HslJ-like_sf"/>
</dbReference>
<sequence>MVTRGRPDPRPGVRAPWQDRRMDEVVGGTWRFTEVAGVPVGEGPERAHPALTFSGDGQVYGTGGVNRLRGTWSFDRGTGTLSFGPVAATKMAGTPEHTARERAVLDLLTHPVRAARDGDALVLTDGEGRVSRLLPAPAEDSV</sequence>
<name>A0A919P922_9CELL</name>
<reference evidence="2" key="1">
    <citation type="submission" date="2021-01" db="EMBL/GenBank/DDBJ databases">
        <title>Whole genome shotgun sequence of Cellulomonas pakistanensis NBRC 110800.</title>
        <authorList>
            <person name="Komaki H."/>
            <person name="Tamura T."/>
        </authorList>
    </citation>
    <scope>NUCLEOTIDE SEQUENCE</scope>
    <source>
        <strain evidence="2">NBRC 110800</strain>
    </source>
</reference>
<evidence type="ECO:0000259" key="1">
    <source>
        <dbReference type="Pfam" id="PF03724"/>
    </source>
</evidence>
<dbReference type="AlphaFoldDB" id="A0A919P922"/>
<keyword evidence="3" id="KW-1185">Reference proteome</keyword>
<feature type="domain" description="DUF306" evidence="1">
    <location>
        <begin position="25"/>
        <end position="129"/>
    </location>
</feature>
<dbReference type="InterPro" id="IPR005184">
    <property type="entry name" value="DUF306_Meta_HslJ"/>
</dbReference>
<gene>
    <name evidence="2" type="ORF">Cpa01nite_05420</name>
</gene>
<dbReference type="Pfam" id="PF03724">
    <property type="entry name" value="META"/>
    <property type="match status" value="1"/>
</dbReference>
<dbReference type="InterPro" id="IPR053147">
    <property type="entry name" value="Hsp_HslJ-like"/>
</dbReference>
<dbReference type="PANTHER" id="PTHR35535:SF1">
    <property type="entry name" value="HEAT SHOCK PROTEIN HSLJ"/>
    <property type="match status" value="1"/>
</dbReference>
<dbReference type="EMBL" id="BONO01000003">
    <property type="protein sequence ID" value="GIG35161.1"/>
    <property type="molecule type" value="Genomic_DNA"/>
</dbReference>
<proteinExistence type="predicted"/>
<evidence type="ECO:0000313" key="2">
    <source>
        <dbReference type="EMBL" id="GIG35161.1"/>
    </source>
</evidence>
<comment type="caution">
    <text evidence="2">The sequence shown here is derived from an EMBL/GenBank/DDBJ whole genome shotgun (WGS) entry which is preliminary data.</text>
</comment>
<accession>A0A919P922</accession>
<dbReference type="Gene3D" id="2.40.128.270">
    <property type="match status" value="1"/>
</dbReference>
<protein>
    <recommendedName>
        <fullName evidence="1">DUF306 domain-containing protein</fullName>
    </recommendedName>
</protein>